<evidence type="ECO:0000313" key="1">
    <source>
        <dbReference type="EMBL" id="CNT71406.1"/>
    </source>
</evidence>
<proteinExistence type="predicted"/>
<protein>
    <submittedName>
        <fullName evidence="1">Uncharacterized protein</fullName>
    </submittedName>
</protein>
<accession>A0A655BS20</accession>
<evidence type="ECO:0000313" key="3">
    <source>
        <dbReference type="Proteomes" id="UP000041314"/>
    </source>
</evidence>
<dbReference type="AlphaFoldDB" id="A0A655BS20"/>
<dbReference type="Proteomes" id="UP000041314">
    <property type="component" value="Unassembled WGS sequence"/>
</dbReference>
<reference evidence="3 4" key="1">
    <citation type="submission" date="2015-03" db="EMBL/GenBank/DDBJ databases">
        <authorList>
            <consortium name="Pathogen Informatics"/>
        </authorList>
    </citation>
    <scope>NUCLEOTIDE SEQUENCE [LARGE SCALE GENOMIC DNA]</scope>
    <source>
        <strain evidence="2 3">A1104</strain>
        <strain evidence="1 4">D4891</strain>
    </source>
</reference>
<evidence type="ECO:0000313" key="2">
    <source>
        <dbReference type="EMBL" id="CNT96866.1"/>
    </source>
</evidence>
<dbReference type="Proteomes" id="UP000042394">
    <property type="component" value="Unassembled WGS sequence"/>
</dbReference>
<sequence>MRHRTAWADQHPAILIDDPELGAPTVRRHTGAGFIPVVVMLK</sequence>
<dbReference type="EMBL" id="CQPD01000005">
    <property type="protein sequence ID" value="CNT71406.1"/>
    <property type="molecule type" value="Genomic_DNA"/>
</dbReference>
<evidence type="ECO:0000313" key="4">
    <source>
        <dbReference type="Proteomes" id="UP000042394"/>
    </source>
</evidence>
<dbReference type="EMBL" id="CQPA01000008">
    <property type="protein sequence ID" value="CNT96866.1"/>
    <property type="molecule type" value="Genomic_DNA"/>
</dbReference>
<organism evidence="1 4">
    <name type="scientific">Salmonella enterica subsp. enterica serovar Bovismorbificans</name>
    <dbReference type="NCBI Taxonomy" id="58097"/>
    <lineage>
        <taxon>Bacteria</taxon>
        <taxon>Pseudomonadati</taxon>
        <taxon>Pseudomonadota</taxon>
        <taxon>Gammaproteobacteria</taxon>
        <taxon>Enterobacterales</taxon>
        <taxon>Enterobacteriaceae</taxon>
        <taxon>Salmonella</taxon>
    </lineage>
</organism>
<name>A0A655BS20_SALET</name>
<gene>
    <name evidence="2" type="ORF">ERS008198_01559</name>
    <name evidence="1" type="ORF">ERS008207_00694</name>
</gene>